<feature type="compositionally biased region" description="Polar residues" evidence="1">
    <location>
        <begin position="110"/>
        <end position="124"/>
    </location>
</feature>
<comment type="caution">
    <text evidence="2">The sequence shown here is derived from an EMBL/GenBank/DDBJ whole genome shotgun (WGS) entry which is preliminary data.</text>
</comment>
<reference evidence="2 3" key="1">
    <citation type="journal article" date="2022" name="G3 (Bethesda)">
        <title>Whole-genome sequence and methylome profiling of the almond [Prunus dulcis (Mill.) D.A. Webb] cultivar 'Nonpareil'.</title>
        <authorList>
            <person name="D'Amico-Willman K.M."/>
            <person name="Ouma W.Z."/>
            <person name="Meulia T."/>
            <person name="Sideli G.M."/>
            <person name="Gradziel T.M."/>
            <person name="Fresnedo-Ramirez J."/>
        </authorList>
    </citation>
    <scope>NUCLEOTIDE SEQUENCE [LARGE SCALE GENOMIC DNA]</scope>
    <source>
        <strain evidence="2">Clone GOH B32 T37-40</strain>
    </source>
</reference>
<feature type="compositionally biased region" description="Basic and acidic residues" evidence="1">
    <location>
        <begin position="81"/>
        <end position="90"/>
    </location>
</feature>
<organism evidence="2 3">
    <name type="scientific">Prunus dulcis</name>
    <name type="common">Almond</name>
    <name type="synonym">Amygdalus dulcis</name>
    <dbReference type="NCBI Taxonomy" id="3755"/>
    <lineage>
        <taxon>Eukaryota</taxon>
        <taxon>Viridiplantae</taxon>
        <taxon>Streptophyta</taxon>
        <taxon>Embryophyta</taxon>
        <taxon>Tracheophyta</taxon>
        <taxon>Spermatophyta</taxon>
        <taxon>Magnoliopsida</taxon>
        <taxon>eudicotyledons</taxon>
        <taxon>Gunneridae</taxon>
        <taxon>Pentapetalae</taxon>
        <taxon>rosids</taxon>
        <taxon>fabids</taxon>
        <taxon>Rosales</taxon>
        <taxon>Rosaceae</taxon>
        <taxon>Amygdaloideae</taxon>
        <taxon>Amygdaleae</taxon>
        <taxon>Prunus</taxon>
    </lineage>
</organism>
<dbReference type="Proteomes" id="UP001054821">
    <property type="component" value="Chromosome 1"/>
</dbReference>
<gene>
    <name evidence="2" type="ORF">L3X38_003117</name>
</gene>
<dbReference type="EMBL" id="JAJFAZ020000001">
    <property type="protein sequence ID" value="KAI5350226.1"/>
    <property type="molecule type" value="Genomic_DNA"/>
</dbReference>
<dbReference type="AlphaFoldDB" id="A0AAD4ZLG1"/>
<evidence type="ECO:0000313" key="3">
    <source>
        <dbReference type="Proteomes" id="UP001054821"/>
    </source>
</evidence>
<proteinExistence type="predicted"/>
<feature type="region of interest" description="Disordered" evidence="1">
    <location>
        <begin position="1"/>
        <end position="132"/>
    </location>
</feature>
<name>A0AAD4ZLG1_PRUDU</name>
<protein>
    <submittedName>
        <fullName evidence="2">Uncharacterized protein</fullName>
    </submittedName>
</protein>
<feature type="compositionally biased region" description="Basic residues" evidence="1">
    <location>
        <begin position="23"/>
        <end position="36"/>
    </location>
</feature>
<evidence type="ECO:0000256" key="1">
    <source>
        <dbReference type="SAM" id="MobiDB-lite"/>
    </source>
</evidence>
<sequence>MSAPVGNQGVYTIKRPRAQTNPMKKRTKSFAFRRFKCGLSSSPPGPTTASTTPTPAITIAHLEPAPEPFKVESPAQEAEEAPTKEKDPECQKGSPLYSKHIKTEDRKCQKSSPSHTKPNKTEGTSDYMRVSQEKGDEPKYLVSFSRLFSSFYNVIIGNTSLLVSFSEKMLDFIR</sequence>
<accession>A0AAD4ZLG1</accession>
<feature type="compositionally biased region" description="Low complexity" evidence="1">
    <location>
        <begin position="47"/>
        <end position="60"/>
    </location>
</feature>
<evidence type="ECO:0000313" key="2">
    <source>
        <dbReference type="EMBL" id="KAI5350226.1"/>
    </source>
</evidence>
<keyword evidence="3" id="KW-1185">Reference proteome</keyword>